<accession>A0A838B7P5</accession>
<comment type="similarity">
    <text evidence="1">Belongs to the 'phage' integrase family.</text>
</comment>
<evidence type="ECO:0000313" key="6">
    <source>
        <dbReference type="EMBL" id="MBA1141704.1"/>
    </source>
</evidence>
<protein>
    <submittedName>
        <fullName evidence="6">Tyrosine-type recombinase/integrase</fullName>
    </submittedName>
</protein>
<dbReference type="Proteomes" id="UP000558284">
    <property type="component" value="Unassembled WGS sequence"/>
</dbReference>
<dbReference type="InterPro" id="IPR011010">
    <property type="entry name" value="DNA_brk_join_enz"/>
</dbReference>
<keyword evidence="4" id="KW-0233">DNA recombination</keyword>
<dbReference type="Pfam" id="PF00589">
    <property type="entry name" value="Phage_integrase"/>
    <property type="match status" value="1"/>
</dbReference>
<evidence type="ECO:0000256" key="4">
    <source>
        <dbReference type="ARBA" id="ARBA00023172"/>
    </source>
</evidence>
<dbReference type="AlphaFoldDB" id="A0A838B7P5"/>
<evidence type="ECO:0000313" key="7">
    <source>
        <dbReference type="Proteomes" id="UP000558284"/>
    </source>
</evidence>
<feature type="domain" description="Tyr recombinase" evidence="5">
    <location>
        <begin position="178"/>
        <end position="349"/>
    </location>
</feature>
<dbReference type="SUPFAM" id="SSF56349">
    <property type="entry name" value="DNA breaking-rejoining enzymes"/>
    <property type="match status" value="1"/>
</dbReference>
<dbReference type="PANTHER" id="PTHR30629">
    <property type="entry name" value="PROPHAGE INTEGRASE"/>
    <property type="match status" value="1"/>
</dbReference>
<dbReference type="Gene3D" id="1.10.443.10">
    <property type="entry name" value="Intergrase catalytic core"/>
    <property type="match status" value="1"/>
</dbReference>
<dbReference type="InterPro" id="IPR010998">
    <property type="entry name" value="Integrase_recombinase_N"/>
</dbReference>
<keyword evidence="3" id="KW-0238">DNA-binding</keyword>
<gene>
    <name evidence="6" type="ORF">H0241_15760</name>
</gene>
<dbReference type="GO" id="GO:0006310">
    <property type="term" value="P:DNA recombination"/>
    <property type="evidence" value="ECO:0007669"/>
    <property type="project" value="UniProtKB-KW"/>
</dbReference>
<evidence type="ECO:0000259" key="5">
    <source>
        <dbReference type="PROSITE" id="PS51898"/>
    </source>
</evidence>
<name>A0A838B7P5_9HYPH</name>
<keyword evidence="2" id="KW-0229">DNA integration</keyword>
<dbReference type="Gene3D" id="1.10.150.130">
    <property type="match status" value="1"/>
</dbReference>
<dbReference type="EMBL" id="JACDTY010000007">
    <property type="protein sequence ID" value="MBA1141704.1"/>
    <property type="molecule type" value="Genomic_DNA"/>
</dbReference>
<dbReference type="InterPro" id="IPR013762">
    <property type="entry name" value="Integrase-like_cat_sf"/>
</dbReference>
<dbReference type="RefSeq" id="WP_181058585.1">
    <property type="nucleotide sequence ID" value="NZ_JACDTY010000007.1"/>
</dbReference>
<sequence>MPRKFAQKYIVEDHTDGVLRFYFRRGKAKKIPLPGVPGTDEFNTVYYQALRGEIKIEATGPKLAGKGTFRWLCEQYYASAEFKHLDPKTRQVRRLILESCWAEPTKPGGSKLFEDMPLPVFTAKAVRALRDRKADLKEAANGRIKALRQVFKWACLPEVDLVTVNPARDIAYFKSGSEGFHSWTIEEVEQFEKRHPVGTKARLALDLLLYTLQRRSDVVLFGKQHVRKGVLHFTQYKGRNRKPISLEIPIHPNLQFTIDNSPCGDLTFLVTEFGRGFTGNGFGNWFRKRCDEADLPQCSAHGLRKAASSRMADRGATEHQIMSMTGHQTSKEVTRYTKAARQKVIAKSAVNLLADPDIGEENENKSVQKNGVV</sequence>
<comment type="caution">
    <text evidence="6">The sequence shown here is derived from an EMBL/GenBank/DDBJ whole genome shotgun (WGS) entry which is preliminary data.</text>
</comment>
<dbReference type="GO" id="GO:0015074">
    <property type="term" value="P:DNA integration"/>
    <property type="evidence" value="ECO:0007669"/>
    <property type="project" value="UniProtKB-KW"/>
</dbReference>
<evidence type="ECO:0000256" key="3">
    <source>
        <dbReference type="ARBA" id="ARBA00023125"/>
    </source>
</evidence>
<dbReference type="InterPro" id="IPR050808">
    <property type="entry name" value="Phage_Integrase"/>
</dbReference>
<dbReference type="PROSITE" id="PS51898">
    <property type="entry name" value="TYR_RECOMBINASE"/>
    <property type="match status" value="1"/>
</dbReference>
<reference evidence="6 7" key="1">
    <citation type="submission" date="2020-07" db="EMBL/GenBank/DDBJ databases">
        <title>Definition of the novel symbiovar canariense within Mesorhizobium novociceri, a new species of genus Mesorhizobium nodulating Cicer canariense in the Caldera de Taburiente National Park (La Palma, Canary Islands).</title>
        <authorList>
            <person name="Leon-Barrios M."/>
            <person name="Perez-Yepez J."/>
            <person name="Flores-Felix J.D."/>
            <person name="Ramirez-Baena M.H."/>
            <person name="Pulido-Suarez L."/>
            <person name="Igual J.M."/>
            <person name="Velazquez E."/>
            <person name="Peix A."/>
        </authorList>
    </citation>
    <scope>NUCLEOTIDE SEQUENCE [LARGE SCALE GENOMIC DNA]</scope>
    <source>
        <strain evidence="6 7">CCANP35</strain>
    </source>
</reference>
<evidence type="ECO:0000256" key="2">
    <source>
        <dbReference type="ARBA" id="ARBA00022908"/>
    </source>
</evidence>
<keyword evidence="7" id="KW-1185">Reference proteome</keyword>
<dbReference type="InterPro" id="IPR002104">
    <property type="entry name" value="Integrase_catalytic"/>
</dbReference>
<dbReference type="GO" id="GO:0003677">
    <property type="term" value="F:DNA binding"/>
    <property type="evidence" value="ECO:0007669"/>
    <property type="project" value="UniProtKB-KW"/>
</dbReference>
<organism evidence="6 7">
    <name type="scientific">Mesorhizobium neociceri</name>
    <dbReference type="NCBI Taxonomy" id="1307853"/>
    <lineage>
        <taxon>Bacteria</taxon>
        <taxon>Pseudomonadati</taxon>
        <taxon>Pseudomonadota</taxon>
        <taxon>Alphaproteobacteria</taxon>
        <taxon>Hyphomicrobiales</taxon>
        <taxon>Phyllobacteriaceae</taxon>
        <taxon>Mesorhizobium</taxon>
    </lineage>
</organism>
<proteinExistence type="inferred from homology"/>
<evidence type="ECO:0000256" key="1">
    <source>
        <dbReference type="ARBA" id="ARBA00008857"/>
    </source>
</evidence>
<dbReference type="PANTHER" id="PTHR30629:SF2">
    <property type="entry name" value="PROPHAGE INTEGRASE INTS-RELATED"/>
    <property type="match status" value="1"/>
</dbReference>